<evidence type="ECO:0000313" key="4">
    <source>
        <dbReference type="Proteomes" id="UP000607653"/>
    </source>
</evidence>
<gene>
    <name evidence="3" type="ORF">HUJ06_002035</name>
    <name evidence="2" type="ORF">HUJ06_030546</name>
</gene>
<accession>A0A822YI05</accession>
<keyword evidence="1" id="KW-0472">Membrane</keyword>
<protein>
    <submittedName>
        <fullName evidence="2">Uncharacterized protein</fullName>
    </submittedName>
</protein>
<keyword evidence="4" id="KW-1185">Reference proteome</keyword>
<comment type="caution">
    <text evidence="2">The sequence shown here is derived from an EMBL/GenBank/DDBJ whole genome shotgun (WGS) entry which is preliminary data.</text>
</comment>
<dbReference type="EMBL" id="DUZY01000006">
    <property type="protein sequence ID" value="DAD43805.1"/>
    <property type="molecule type" value="Genomic_DNA"/>
</dbReference>
<dbReference type="AlphaFoldDB" id="A0A822YI05"/>
<dbReference type="Proteomes" id="UP000607653">
    <property type="component" value="Unassembled WGS sequence"/>
</dbReference>
<reference evidence="2 4" key="1">
    <citation type="journal article" date="2020" name="Mol. Biol. Evol.">
        <title>Distinct Expression and Methylation Patterns for Genes with Different Fates following a Single Whole-Genome Duplication in Flowering Plants.</title>
        <authorList>
            <person name="Shi T."/>
            <person name="Rahmani R.S."/>
            <person name="Gugger P.F."/>
            <person name="Wang M."/>
            <person name="Li H."/>
            <person name="Zhang Y."/>
            <person name="Li Z."/>
            <person name="Wang Q."/>
            <person name="Van de Peer Y."/>
            <person name="Marchal K."/>
            <person name="Chen J."/>
        </authorList>
    </citation>
    <scope>NUCLEOTIDE SEQUENCE [LARGE SCALE GENOMIC DNA]</scope>
    <source>
        <tissue evidence="2">Leaf</tissue>
    </source>
</reference>
<evidence type="ECO:0000313" key="3">
    <source>
        <dbReference type="EMBL" id="DAD43805.1"/>
    </source>
</evidence>
<proteinExistence type="predicted"/>
<sequence>MWFLGLPGFVSSSLVHFFLLFYVFIMGNKLLNIGHLSLTSYYSFCM</sequence>
<organism evidence="2 4">
    <name type="scientific">Nelumbo nucifera</name>
    <name type="common">Sacred lotus</name>
    <dbReference type="NCBI Taxonomy" id="4432"/>
    <lineage>
        <taxon>Eukaryota</taxon>
        <taxon>Viridiplantae</taxon>
        <taxon>Streptophyta</taxon>
        <taxon>Embryophyta</taxon>
        <taxon>Tracheophyta</taxon>
        <taxon>Spermatophyta</taxon>
        <taxon>Magnoliopsida</taxon>
        <taxon>Proteales</taxon>
        <taxon>Nelumbonaceae</taxon>
        <taxon>Nelumbo</taxon>
    </lineage>
</organism>
<name>A0A822YI05_NELNU</name>
<dbReference type="EMBL" id="DUZY01000002">
    <property type="protein sequence ID" value="DAD29078.1"/>
    <property type="molecule type" value="Genomic_DNA"/>
</dbReference>
<evidence type="ECO:0000256" key="1">
    <source>
        <dbReference type="SAM" id="Phobius"/>
    </source>
</evidence>
<feature type="transmembrane region" description="Helical" evidence="1">
    <location>
        <begin position="6"/>
        <end position="25"/>
    </location>
</feature>
<keyword evidence="1" id="KW-0812">Transmembrane</keyword>
<evidence type="ECO:0000313" key="2">
    <source>
        <dbReference type="EMBL" id="DAD29078.1"/>
    </source>
</evidence>
<keyword evidence="1" id="KW-1133">Transmembrane helix</keyword>